<reference evidence="1 2" key="1">
    <citation type="journal article" date="2014" name="Nat. Commun.">
        <title>Physiological and genomic features of highly alkaliphilic hydrogen-utilizing Betaproteobacteria from a continental serpentinizing site.</title>
        <authorList>
            <person name="Suzuki S."/>
            <person name="Kuenen J.G."/>
            <person name="Schipper K."/>
            <person name="van der Velde S."/>
            <person name="Ishii S."/>
            <person name="Wu A."/>
            <person name="Sorokin D.Y."/>
            <person name="Tenney A."/>
            <person name="Meng X.Y."/>
            <person name="Morrill P.L."/>
            <person name="Kamagata Y."/>
            <person name="Muyzer G."/>
            <person name="Nealson K.H."/>
        </authorList>
    </citation>
    <scope>NUCLEOTIDE SEQUENCE [LARGE SCALE GENOMIC DNA]</scope>
    <source>
        <strain evidence="1 2">A1</strain>
    </source>
</reference>
<name>A0A060NK61_9BURK</name>
<keyword evidence="2" id="KW-1185">Reference proteome</keyword>
<dbReference type="AlphaFoldDB" id="A0A060NK61"/>
<accession>A0A060NK61</accession>
<dbReference type="STRING" id="1458425.SRAA_2213"/>
<dbReference type="EMBL" id="AP014568">
    <property type="protein sequence ID" value="BAO82067.1"/>
    <property type="molecule type" value="Genomic_DNA"/>
</dbReference>
<dbReference type="Proteomes" id="UP000067461">
    <property type="component" value="Chromosome"/>
</dbReference>
<sequence length="195" mass="21222">MSLQHPIVFASRPIMYAHLTTLKRHFARLLHAAVAEPAQAAASADVRISWRLIHTELGLAAWVAETGPQRTTCSPAASAVLVLTDPDDSESPRELARQLAAAHPGHPVVLPLWQAEQLQQAGLPPEVALQLLLQRLRDDGLVGSAPPTLLSSDKTRALARCFTQRYDAHMQSLPRTAGHSLLQRNGASARRWLPA</sequence>
<gene>
    <name evidence="1" type="ORF">SRAA_2213</name>
</gene>
<protein>
    <submittedName>
        <fullName evidence="1">Glucan phosphorylase</fullName>
    </submittedName>
</protein>
<evidence type="ECO:0000313" key="1">
    <source>
        <dbReference type="EMBL" id="BAO82067.1"/>
    </source>
</evidence>
<evidence type="ECO:0000313" key="2">
    <source>
        <dbReference type="Proteomes" id="UP000067461"/>
    </source>
</evidence>
<organism evidence="1 2">
    <name type="scientific">Serpentinimonas raichei</name>
    <dbReference type="NCBI Taxonomy" id="1458425"/>
    <lineage>
        <taxon>Bacteria</taxon>
        <taxon>Pseudomonadati</taxon>
        <taxon>Pseudomonadota</taxon>
        <taxon>Betaproteobacteria</taxon>
        <taxon>Burkholderiales</taxon>
        <taxon>Comamonadaceae</taxon>
        <taxon>Serpentinimonas</taxon>
    </lineage>
</organism>
<proteinExistence type="predicted"/>
<dbReference type="KEGG" id="cbaa:SRAA_2213"/>
<dbReference type="HOGENOM" id="CLU_1522662_0_0_4"/>